<evidence type="ECO:0000313" key="2">
    <source>
        <dbReference type="Proteomes" id="UP000789572"/>
    </source>
</evidence>
<dbReference type="AlphaFoldDB" id="A0A9N9FYP2"/>
<comment type="caution">
    <text evidence="1">The sequence shown here is derived from an EMBL/GenBank/DDBJ whole genome shotgun (WGS) entry which is preliminary data.</text>
</comment>
<accession>A0A9N9FYP2</accession>
<proteinExistence type="predicted"/>
<name>A0A9N9FYP2_9GLOM</name>
<evidence type="ECO:0000313" key="1">
    <source>
        <dbReference type="EMBL" id="CAG8565420.1"/>
    </source>
</evidence>
<dbReference type="EMBL" id="CAJVPJ010000920">
    <property type="protein sequence ID" value="CAG8565420.1"/>
    <property type="molecule type" value="Genomic_DNA"/>
</dbReference>
<organism evidence="1 2">
    <name type="scientific">Paraglomus occultum</name>
    <dbReference type="NCBI Taxonomy" id="144539"/>
    <lineage>
        <taxon>Eukaryota</taxon>
        <taxon>Fungi</taxon>
        <taxon>Fungi incertae sedis</taxon>
        <taxon>Mucoromycota</taxon>
        <taxon>Glomeromycotina</taxon>
        <taxon>Glomeromycetes</taxon>
        <taxon>Paraglomerales</taxon>
        <taxon>Paraglomeraceae</taxon>
        <taxon>Paraglomus</taxon>
    </lineage>
</organism>
<keyword evidence="2" id="KW-1185">Reference proteome</keyword>
<gene>
    <name evidence="1" type="ORF">POCULU_LOCUS5722</name>
</gene>
<dbReference type="OrthoDB" id="10418590at2759"/>
<dbReference type="Proteomes" id="UP000789572">
    <property type="component" value="Unassembled WGS sequence"/>
</dbReference>
<reference evidence="1" key="1">
    <citation type="submission" date="2021-06" db="EMBL/GenBank/DDBJ databases">
        <authorList>
            <person name="Kallberg Y."/>
            <person name="Tangrot J."/>
            <person name="Rosling A."/>
        </authorList>
    </citation>
    <scope>NUCLEOTIDE SEQUENCE</scope>
    <source>
        <strain evidence="1">IA702</strain>
    </source>
</reference>
<protein>
    <submittedName>
        <fullName evidence="1">502_t:CDS:1</fullName>
    </submittedName>
</protein>
<sequence>MFIKADIYKKADAVRRSPQKEVRKRLQILARKKLKCELSIVQRRRSIMPYGMRKYRKSCLKRSPPMLTIYEETAFDKEPDDEEDDLCRRMACLCRGGSYEMM</sequence>